<comment type="caution">
    <text evidence="1">The sequence shown here is derived from an EMBL/GenBank/DDBJ whole genome shotgun (WGS) entry which is preliminary data.</text>
</comment>
<accession>A0A6S7H6Z6</accession>
<protein>
    <submittedName>
        <fullName evidence="1">Uncharacterized protein</fullName>
    </submittedName>
</protein>
<dbReference type="PANTHER" id="PTHR46704">
    <property type="entry name" value="CXC DOMAIN-CONTAINING PROTEIN-RELATED"/>
    <property type="match status" value="1"/>
</dbReference>
<dbReference type="Proteomes" id="UP001152795">
    <property type="component" value="Unassembled WGS sequence"/>
</dbReference>
<reference evidence="1" key="1">
    <citation type="submission" date="2020-04" db="EMBL/GenBank/DDBJ databases">
        <authorList>
            <person name="Alioto T."/>
            <person name="Alioto T."/>
            <person name="Gomez Garrido J."/>
        </authorList>
    </citation>
    <scope>NUCLEOTIDE SEQUENCE</scope>
    <source>
        <strain evidence="1">A484AB</strain>
    </source>
</reference>
<keyword evidence="2" id="KW-1185">Reference proteome</keyword>
<evidence type="ECO:0000313" key="1">
    <source>
        <dbReference type="EMBL" id="CAB3998646.1"/>
    </source>
</evidence>
<evidence type="ECO:0000313" key="2">
    <source>
        <dbReference type="Proteomes" id="UP001152795"/>
    </source>
</evidence>
<dbReference type="EMBL" id="CACRXK020003404">
    <property type="protein sequence ID" value="CAB3998646.1"/>
    <property type="molecule type" value="Genomic_DNA"/>
</dbReference>
<organism evidence="1 2">
    <name type="scientific">Paramuricea clavata</name>
    <name type="common">Red gorgonian</name>
    <name type="synonym">Violescent sea-whip</name>
    <dbReference type="NCBI Taxonomy" id="317549"/>
    <lineage>
        <taxon>Eukaryota</taxon>
        <taxon>Metazoa</taxon>
        <taxon>Cnidaria</taxon>
        <taxon>Anthozoa</taxon>
        <taxon>Octocorallia</taxon>
        <taxon>Malacalcyonacea</taxon>
        <taxon>Plexauridae</taxon>
        <taxon>Paramuricea</taxon>
    </lineage>
</organism>
<dbReference type="AlphaFoldDB" id="A0A6S7H6Z6"/>
<gene>
    <name evidence="1" type="ORF">PACLA_8A072200</name>
</gene>
<sequence>MNLLDAIGTLMDGRGIKEILGTIYGENAVQHVMTGKAVQRALRGHLLDQCLTQQVVDKVTCLGKIAQILSSKEGKLSAHSATAKLWLVYQQMIRTARELIKADRTGSWLMHLVYTLYKVAAAGHSNDPKSAYLYLQSMTRLEKDNLSVFRKFMNGLHVIRRSDQYWAGLGCNLVIEQALIRSLKIAGGLTRGSGMSEHQRVL</sequence>
<dbReference type="PANTHER" id="PTHR46704:SF1">
    <property type="entry name" value="TELOMERE LENGTH REGULATION PROTEIN TEL2 HOMOLOG"/>
    <property type="match status" value="1"/>
</dbReference>
<proteinExistence type="predicted"/>
<name>A0A6S7H6Z6_PARCT</name>
<dbReference type="OrthoDB" id="5983950at2759"/>